<name>A0A9P5MS68_9AGAM</name>
<dbReference type="PANTHER" id="PTHR10039">
    <property type="entry name" value="AMELOGENIN"/>
    <property type="match status" value="1"/>
</dbReference>
<keyword evidence="1" id="KW-0677">Repeat</keyword>
<dbReference type="InterPro" id="IPR056884">
    <property type="entry name" value="NPHP3-like_N"/>
</dbReference>
<dbReference type="Pfam" id="PF24883">
    <property type="entry name" value="NPHP3_N"/>
    <property type="match status" value="1"/>
</dbReference>
<dbReference type="PANTHER" id="PTHR10039:SF16">
    <property type="entry name" value="GPI INOSITOL-DEACYLASE"/>
    <property type="match status" value="1"/>
</dbReference>
<evidence type="ECO:0000313" key="4">
    <source>
        <dbReference type="Proteomes" id="UP000759537"/>
    </source>
</evidence>
<evidence type="ECO:0000313" key="3">
    <source>
        <dbReference type="EMBL" id="KAF8476567.1"/>
    </source>
</evidence>
<sequence length="599" mass="67810">AAKDARASQDILTDIFERVEMFFRRLEIYTEVPPTMEMTDIIVQIMVEVLSILGIATKEIKQGRMKKYVKKLIGRTDIEDGLKRLDKLTQEESRMAAAENLKVTHAVDERVKEVADTAAGIDNRVAGVDDRVAGVDDRVAGVDDRVAGVDDRVAVLYGTLSILSGNQLRENVHKWLSPPDPSTNHNIASSTHHKQTATWFFQGSIFQEWKSTGSLLWIHGKPGSGKSIICSTVIQDIESMSEAAQASIAYFYFDFRDANKQGLRDLIHSLLTQLAAHSGPRCDILSDLYSSHDQGKKQPSDSILATCLKEMLTLPDQPPTYLIIDALDESPNAPGIPSPREMVLQLLEDLVNLSLPNLHLCVTSRPEIDIRNVLKPLTERRVSLHDQTGQKKDIADYIRSAVYSNSEQIMRRWRMEDKELVIETLSERADGMFRWAFCQLEVLRYCLPPSVRRTLDELPESLDETYERVLREIKKPNRDHARRLLQCLVVAIRPLDVKELAEVLAVDFDDADGMPKLKTNWRWEDEEQALLNSCSSLITIVEIETDEWGLYQSRRVVQFSHFSVKEYLTSARLATSSADVSRYHIDLEPAHTILAQASM</sequence>
<keyword evidence="4" id="KW-1185">Reference proteome</keyword>
<dbReference type="Gene3D" id="1.20.5.170">
    <property type="match status" value="1"/>
</dbReference>
<dbReference type="OrthoDB" id="7464126at2759"/>
<protein>
    <recommendedName>
        <fullName evidence="2">NACHT domain-containing protein</fullName>
    </recommendedName>
</protein>
<dbReference type="SUPFAM" id="SSF52540">
    <property type="entry name" value="P-loop containing nucleoside triphosphate hydrolases"/>
    <property type="match status" value="1"/>
</dbReference>
<dbReference type="InterPro" id="IPR027417">
    <property type="entry name" value="P-loop_NTPase"/>
</dbReference>
<dbReference type="Pfam" id="PF22939">
    <property type="entry name" value="WHD_GPIID"/>
    <property type="match status" value="1"/>
</dbReference>
<evidence type="ECO:0000256" key="1">
    <source>
        <dbReference type="ARBA" id="ARBA00022737"/>
    </source>
</evidence>
<reference evidence="3" key="1">
    <citation type="submission" date="2019-10" db="EMBL/GenBank/DDBJ databases">
        <authorList>
            <consortium name="DOE Joint Genome Institute"/>
            <person name="Kuo A."/>
            <person name="Miyauchi S."/>
            <person name="Kiss E."/>
            <person name="Drula E."/>
            <person name="Kohler A."/>
            <person name="Sanchez-Garcia M."/>
            <person name="Andreopoulos B."/>
            <person name="Barry K.W."/>
            <person name="Bonito G."/>
            <person name="Buee M."/>
            <person name="Carver A."/>
            <person name="Chen C."/>
            <person name="Cichocki N."/>
            <person name="Clum A."/>
            <person name="Culley D."/>
            <person name="Crous P.W."/>
            <person name="Fauchery L."/>
            <person name="Girlanda M."/>
            <person name="Hayes R."/>
            <person name="Keri Z."/>
            <person name="LaButti K."/>
            <person name="Lipzen A."/>
            <person name="Lombard V."/>
            <person name="Magnuson J."/>
            <person name="Maillard F."/>
            <person name="Morin E."/>
            <person name="Murat C."/>
            <person name="Nolan M."/>
            <person name="Ohm R."/>
            <person name="Pangilinan J."/>
            <person name="Pereira M."/>
            <person name="Perotto S."/>
            <person name="Peter M."/>
            <person name="Riley R."/>
            <person name="Sitrit Y."/>
            <person name="Stielow B."/>
            <person name="Szollosi G."/>
            <person name="Zifcakova L."/>
            <person name="Stursova M."/>
            <person name="Spatafora J.W."/>
            <person name="Tedersoo L."/>
            <person name="Vaario L.-M."/>
            <person name="Yamada A."/>
            <person name="Yan M."/>
            <person name="Wang P."/>
            <person name="Xu J."/>
            <person name="Bruns T."/>
            <person name="Baldrian P."/>
            <person name="Vilgalys R."/>
            <person name="Henrissat B."/>
            <person name="Grigoriev I.V."/>
            <person name="Hibbett D."/>
            <person name="Nagy L.G."/>
            <person name="Martin F.M."/>
        </authorList>
    </citation>
    <scope>NUCLEOTIDE SEQUENCE</scope>
    <source>
        <strain evidence="3">Prilba</strain>
    </source>
</reference>
<dbReference type="PROSITE" id="PS50837">
    <property type="entry name" value="NACHT"/>
    <property type="match status" value="1"/>
</dbReference>
<organism evidence="3 4">
    <name type="scientific">Russula ochroleuca</name>
    <dbReference type="NCBI Taxonomy" id="152965"/>
    <lineage>
        <taxon>Eukaryota</taxon>
        <taxon>Fungi</taxon>
        <taxon>Dikarya</taxon>
        <taxon>Basidiomycota</taxon>
        <taxon>Agaricomycotina</taxon>
        <taxon>Agaricomycetes</taxon>
        <taxon>Russulales</taxon>
        <taxon>Russulaceae</taxon>
        <taxon>Russula</taxon>
    </lineage>
</organism>
<reference evidence="3" key="2">
    <citation type="journal article" date="2020" name="Nat. Commun.">
        <title>Large-scale genome sequencing of mycorrhizal fungi provides insights into the early evolution of symbiotic traits.</title>
        <authorList>
            <person name="Miyauchi S."/>
            <person name="Kiss E."/>
            <person name="Kuo A."/>
            <person name="Drula E."/>
            <person name="Kohler A."/>
            <person name="Sanchez-Garcia M."/>
            <person name="Morin E."/>
            <person name="Andreopoulos B."/>
            <person name="Barry K.W."/>
            <person name="Bonito G."/>
            <person name="Buee M."/>
            <person name="Carver A."/>
            <person name="Chen C."/>
            <person name="Cichocki N."/>
            <person name="Clum A."/>
            <person name="Culley D."/>
            <person name="Crous P.W."/>
            <person name="Fauchery L."/>
            <person name="Girlanda M."/>
            <person name="Hayes R.D."/>
            <person name="Keri Z."/>
            <person name="LaButti K."/>
            <person name="Lipzen A."/>
            <person name="Lombard V."/>
            <person name="Magnuson J."/>
            <person name="Maillard F."/>
            <person name="Murat C."/>
            <person name="Nolan M."/>
            <person name="Ohm R.A."/>
            <person name="Pangilinan J."/>
            <person name="Pereira M.F."/>
            <person name="Perotto S."/>
            <person name="Peter M."/>
            <person name="Pfister S."/>
            <person name="Riley R."/>
            <person name="Sitrit Y."/>
            <person name="Stielow J.B."/>
            <person name="Szollosi G."/>
            <person name="Zifcakova L."/>
            <person name="Stursova M."/>
            <person name="Spatafora J.W."/>
            <person name="Tedersoo L."/>
            <person name="Vaario L.M."/>
            <person name="Yamada A."/>
            <person name="Yan M."/>
            <person name="Wang P."/>
            <person name="Xu J."/>
            <person name="Bruns T."/>
            <person name="Baldrian P."/>
            <person name="Vilgalys R."/>
            <person name="Dunand C."/>
            <person name="Henrissat B."/>
            <person name="Grigoriev I.V."/>
            <person name="Hibbett D."/>
            <person name="Nagy L.G."/>
            <person name="Martin F.M."/>
        </authorList>
    </citation>
    <scope>NUCLEOTIDE SEQUENCE</scope>
    <source>
        <strain evidence="3">Prilba</strain>
    </source>
</reference>
<dbReference type="AlphaFoldDB" id="A0A9P5MS68"/>
<dbReference type="Gene3D" id="3.40.50.300">
    <property type="entry name" value="P-loop containing nucleotide triphosphate hydrolases"/>
    <property type="match status" value="1"/>
</dbReference>
<evidence type="ECO:0000259" key="2">
    <source>
        <dbReference type="PROSITE" id="PS50837"/>
    </source>
</evidence>
<comment type="caution">
    <text evidence="3">The sequence shown here is derived from an EMBL/GenBank/DDBJ whole genome shotgun (WGS) entry which is preliminary data.</text>
</comment>
<feature type="domain" description="NACHT" evidence="2">
    <location>
        <begin position="214"/>
        <end position="366"/>
    </location>
</feature>
<dbReference type="InterPro" id="IPR054471">
    <property type="entry name" value="GPIID_WHD"/>
</dbReference>
<gene>
    <name evidence="3" type="ORF">DFH94DRAFT_606537</name>
</gene>
<feature type="non-terminal residue" evidence="3">
    <location>
        <position position="1"/>
    </location>
</feature>
<dbReference type="InterPro" id="IPR007111">
    <property type="entry name" value="NACHT_NTPase"/>
</dbReference>
<feature type="non-terminal residue" evidence="3">
    <location>
        <position position="599"/>
    </location>
</feature>
<accession>A0A9P5MS68</accession>
<proteinExistence type="predicted"/>
<dbReference type="EMBL" id="WHVB01000014">
    <property type="protein sequence ID" value="KAF8476567.1"/>
    <property type="molecule type" value="Genomic_DNA"/>
</dbReference>
<dbReference type="Proteomes" id="UP000759537">
    <property type="component" value="Unassembled WGS sequence"/>
</dbReference>